<feature type="region of interest" description="Disordered" evidence="1">
    <location>
        <begin position="1"/>
        <end position="21"/>
    </location>
</feature>
<comment type="caution">
    <text evidence="2">The sequence shown here is derived from an EMBL/GenBank/DDBJ whole genome shotgun (WGS) entry which is preliminary data.</text>
</comment>
<reference evidence="2 3" key="1">
    <citation type="submission" date="2017-09" db="EMBL/GenBank/DDBJ databases">
        <title>Draft Genome Sequence of Corynebacterium accolens AH4003.</title>
        <authorList>
            <person name="Chen Y."/>
            <person name="Oosthuysen W.F."/>
            <person name="Kelley S."/>
            <person name="Horswill A."/>
        </authorList>
    </citation>
    <scope>NUCLEOTIDE SEQUENCE [LARGE SCALE GENOMIC DNA]</scope>
    <source>
        <strain evidence="2 3">AH4003</strain>
    </source>
</reference>
<evidence type="ECO:0000313" key="3">
    <source>
        <dbReference type="Proteomes" id="UP000218690"/>
    </source>
</evidence>
<gene>
    <name evidence="2" type="ORF">COM45_01510</name>
</gene>
<sequence length="293" mass="30550">MTDLPHTPPQESPQGAPHGAPLLLDDATFGTIARFVPVAGSTTAADWVEIAALAQDLADGNVYLAEGAALELRGVHDQQELLARVSAPGLLAGTRPVLASPLSPAARAVARDIAAVVESLDAAANLRLGVDGGYGDILHEGLDFGAMLEGENSARLIKGGALDKDVFSIEELVPALVQALEESDTLSATTAQGAGEAQHDRGAFEGERPALPIGWLAEHTREGIVDLGAGLHKGIIPAEFADLIGRLDVPITVTPWQGLIFHDIAEGDAEVVLRVLAPRGFIFDINSPHLYSS</sequence>
<dbReference type="Proteomes" id="UP000218690">
    <property type="component" value="Unassembled WGS sequence"/>
</dbReference>
<evidence type="ECO:0000313" key="2">
    <source>
        <dbReference type="EMBL" id="PCC83807.1"/>
    </source>
</evidence>
<dbReference type="AlphaFoldDB" id="A0A2A4AMV3"/>
<dbReference type="GO" id="GO:0016491">
    <property type="term" value="F:oxidoreductase activity"/>
    <property type="evidence" value="ECO:0007669"/>
    <property type="project" value="InterPro"/>
</dbReference>
<protein>
    <recommendedName>
        <fullName evidence="4">Cobalamin biosynthesis protein</fullName>
    </recommendedName>
</protein>
<name>A0A2A4AMV3_9CORY</name>
<accession>A0A2A4AMV3</accession>
<organism evidence="2 3">
    <name type="scientific">Corynebacterium accolens</name>
    <dbReference type="NCBI Taxonomy" id="38284"/>
    <lineage>
        <taxon>Bacteria</taxon>
        <taxon>Bacillati</taxon>
        <taxon>Actinomycetota</taxon>
        <taxon>Actinomycetes</taxon>
        <taxon>Mycobacteriales</taxon>
        <taxon>Corynebacteriaceae</taxon>
        <taxon>Corynebacterium</taxon>
    </lineage>
</organism>
<evidence type="ECO:0008006" key="4">
    <source>
        <dbReference type="Google" id="ProtNLM"/>
    </source>
</evidence>
<dbReference type="EMBL" id="NWBP01000004">
    <property type="protein sequence ID" value="PCC83807.1"/>
    <property type="molecule type" value="Genomic_DNA"/>
</dbReference>
<proteinExistence type="predicted"/>
<evidence type="ECO:0000256" key="1">
    <source>
        <dbReference type="SAM" id="MobiDB-lite"/>
    </source>
</evidence>
<dbReference type="InterPro" id="IPR036136">
    <property type="entry name" value="Nit/Sulf_reduc_fer-like_dom_sf"/>
</dbReference>
<dbReference type="SUPFAM" id="SSF55124">
    <property type="entry name" value="Nitrite/Sulfite reductase N-terminal domain-like"/>
    <property type="match status" value="1"/>
</dbReference>
<feature type="compositionally biased region" description="Pro residues" evidence="1">
    <location>
        <begin position="1"/>
        <end position="11"/>
    </location>
</feature>